<name>A0A2M6WUF4_9BACT</name>
<dbReference type="InterPro" id="IPR001789">
    <property type="entry name" value="Sig_transdc_resp-reg_receiver"/>
</dbReference>
<dbReference type="PANTHER" id="PTHR44591:SF3">
    <property type="entry name" value="RESPONSE REGULATORY DOMAIN-CONTAINING PROTEIN"/>
    <property type="match status" value="1"/>
</dbReference>
<evidence type="ECO:0000259" key="3">
    <source>
        <dbReference type="PROSITE" id="PS50110"/>
    </source>
</evidence>
<dbReference type="Pfam" id="PF00072">
    <property type="entry name" value="Response_reg"/>
    <property type="match status" value="1"/>
</dbReference>
<sequence>MAPIDLALEIWILKLLSYSMSKKLLIVEDEPSLANMYRLQLELGGFEVFVARDGEIGLKLIREHRPDLVLLDIVMPKMDGLTVLKTLRATKNYKNTLICFLSNLDQPSDVREGLSHGADYYFTKASLSPKQLLEKVDNILSGREAKKMYGY</sequence>
<dbReference type="PROSITE" id="PS50110">
    <property type="entry name" value="RESPONSE_REGULATORY"/>
    <property type="match status" value="1"/>
</dbReference>
<organism evidence="4 5">
    <name type="scientific">Candidatus Falkowbacteria bacterium CG10_big_fil_rev_8_21_14_0_10_37_14</name>
    <dbReference type="NCBI Taxonomy" id="1974561"/>
    <lineage>
        <taxon>Bacteria</taxon>
        <taxon>Candidatus Falkowiibacteriota</taxon>
    </lineage>
</organism>
<dbReference type="InterPro" id="IPR011006">
    <property type="entry name" value="CheY-like_superfamily"/>
</dbReference>
<evidence type="ECO:0000256" key="2">
    <source>
        <dbReference type="PROSITE-ProRule" id="PRU00169"/>
    </source>
</evidence>
<dbReference type="InterPro" id="IPR050595">
    <property type="entry name" value="Bact_response_regulator"/>
</dbReference>
<dbReference type="SMART" id="SM00448">
    <property type="entry name" value="REC"/>
    <property type="match status" value="1"/>
</dbReference>
<evidence type="ECO:0000313" key="4">
    <source>
        <dbReference type="EMBL" id="PIT96435.1"/>
    </source>
</evidence>
<proteinExistence type="predicted"/>
<dbReference type="Proteomes" id="UP000228533">
    <property type="component" value="Unassembled WGS sequence"/>
</dbReference>
<dbReference type="Gene3D" id="3.40.50.2300">
    <property type="match status" value="1"/>
</dbReference>
<protein>
    <recommendedName>
        <fullName evidence="3">Response regulatory domain-containing protein</fullName>
    </recommendedName>
</protein>
<evidence type="ECO:0000313" key="5">
    <source>
        <dbReference type="Proteomes" id="UP000228533"/>
    </source>
</evidence>
<feature type="modified residue" description="4-aspartylphosphate" evidence="2">
    <location>
        <position position="72"/>
    </location>
</feature>
<dbReference type="SUPFAM" id="SSF52172">
    <property type="entry name" value="CheY-like"/>
    <property type="match status" value="1"/>
</dbReference>
<accession>A0A2M6WUF4</accession>
<dbReference type="AlphaFoldDB" id="A0A2M6WUF4"/>
<dbReference type="GO" id="GO:0000160">
    <property type="term" value="P:phosphorelay signal transduction system"/>
    <property type="evidence" value="ECO:0007669"/>
    <property type="project" value="InterPro"/>
</dbReference>
<reference evidence="5" key="1">
    <citation type="submission" date="2017-09" db="EMBL/GenBank/DDBJ databases">
        <title>Depth-based differentiation of microbial function through sediment-hosted aquifers and enrichment of novel symbionts in the deep terrestrial subsurface.</title>
        <authorList>
            <person name="Probst A.J."/>
            <person name="Ladd B."/>
            <person name="Jarett J.K."/>
            <person name="Geller-Mcgrath D.E."/>
            <person name="Sieber C.M.K."/>
            <person name="Emerson J.B."/>
            <person name="Anantharaman K."/>
            <person name="Thomas B.C."/>
            <person name="Malmstrom R."/>
            <person name="Stieglmeier M."/>
            <person name="Klingl A."/>
            <person name="Woyke T."/>
            <person name="Ryan C.M."/>
            <person name="Banfield J.F."/>
        </authorList>
    </citation>
    <scope>NUCLEOTIDE SEQUENCE [LARGE SCALE GENOMIC DNA]</scope>
</reference>
<feature type="domain" description="Response regulatory" evidence="3">
    <location>
        <begin position="23"/>
        <end position="139"/>
    </location>
</feature>
<dbReference type="CDD" id="cd17574">
    <property type="entry name" value="REC_OmpR"/>
    <property type="match status" value="1"/>
</dbReference>
<keyword evidence="1 2" id="KW-0597">Phosphoprotein</keyword>
<dbReference type="EMBL" id="PFAM01000004">
    <property type="protein sequence ID" value="PIT96435.1"/>
    <property type="molecule type" value="Genomic_DNA"/>
</dbReference>
<dbReference type="PANTHER" id="PTHR44591">
    <property type="entry name" value="STRESS RESPONSE REGULATOR PROTEIN 1"/>
    <property type="match status" value="1"/>
</dbReference>
<evidence type="ECO:0000256" key="1">
    <source>
        <dbReference type="ARBA" id="ARBA00022553"/>
    </source>
</evidence>
<gene>
    <name evidence="4" type="ORF">COT94_00535</name>
</gene>
<comment type="caution">
    <text evidence="4">The sequence shown here is derived from an EMBL/GenBank/DDBJ whole genome shotgun (WGS) entry which is preliminary data.</text>
</comment>